<sequence>MIDNDNHYRSYTAIYEREIQMKRRYMPRVTACVMALLFVVVSACSNNSTSSNESSPSASAQPTKASFPRTIASAKGDITISKKPERVALVHWGLTQDLLSFDIPSIGVALPFTEKQSVLDNAVYKPYTSKFKGIKIVGENTEVNLEILLQYAPDLIIAGTETNQKVADQLAKIAPTVFLDEKKMDVWNDWQGVMTKFGEMLGQEDAAKQAIDTFAAKIAQAKDQLKNVQGSVAYLQVREKQMWLQGTKSAGHYYEPLGLKPPEQASGGGAALTLEGLIQINPDYLFLGYFNYTDTTLPALADEWEKTDVWKTLKAVKNNQVYKIDGSLAYGYGPISRAYGVDAIVKALK</sequence>
<dbReference type="PANTHER" id="PTHR30532:SF29">
    <property type="entry name" value="FE(3+) DICITRATE-BINDING PERIPLASMIC PROTEIN"/>
    <property type="match status" value="1"/>
</dbReference>
<dbReference type="InterPro" id="IPR051313">
    <property type="entry name" value="Bact_iron-sidero_bind"/>
</dbReference>
<dbReference type="PANTHER" id="PTHR30532">
    <property type="entry name" value="IRON III DICITRATE-BINDING PERIPLASMIC PROTEIN"/>
    <property type="match status" value="1"/>
</dbReference>
<dbReference type="EMBL" id="CAJVAS010000029">
    <property type="protein sequence ID" value="CAG7644816.1"/>
    <property type="molecule type" value="Genomic_DNA"/>
</dbReference>
<keyword evidence="7" id="KW-1185">Reference proteome</keyword>
<evidence type="ECO:0000313" key="7">
    <source>
        <dbReference type="Proteomes" id="UP000693672"/>
    </source>
</evidence>
<dbReference type="GO" id="GO:1901678">
    <property type="term" value="P:iron coordination entity transport"/>
    <property type="evidence" value="ECO:0007669"/>
    <property type="project" value="UniProtKB-ARBA"/>
</dbReference>
<organism evidence="6 7">
    <name type="scientific">Paenibacillus solanacearum</name>
    <dbReference type="NCBI Taxonomy" id="2048548"/>
    <lineage>
        <taxon>Bacteria</taxon>
        <taxon>Bacillati</taxon>
        <taxon>Bacillota</taxon>
        <taxon>Bacilli</taxon>
        <taxon>Bacillales</taxon>
        <taxon>Paenibacillaceae</taxon>
        <taxon>Paenibacillus</taxon>
    </lineage>
</organism>
<dbReference type="GO" id="GO:0030288">
    <property type="term" value="C:outer membrane-bounded periplasmic space"/>
    <property type="evidence" value="ECO:0007669"/>
    <property type="project" value="TreeGrafter"/>
</dbReference>
<dbReference type="PROSITE" id="PS50983">
    <property type="entry name" value="FE_B12_PBP"/>
    <property type="match status" value="1"/>
</dbReference>
<dbReference type="InterPro" id="IPR002491">
    <property type="entry name" value="ABC_transptr_periplasmic_BD"/>
</dbReference>
<accession>A0A916K4Z3</accession>
<comment type="subcellular location">
    <subcellularLocation>
        <location evidence="1">Cell envelope</location>
    </subcellularLocation>
</comment>
<comment type="caution">
    <text evidence="6">The sequence shown here is derived from an EMBL/GenBank/DDBJ whole genome shotgun (WGS) entry which is preliminary data.</text>
</comment>
<evidence type="ECO:0000259" key="5">
    <source>
        <dbReference type="PROSITE" id="PS50983"/>
    </source>
</evidence>
<comment type="similarity">
    <text evidence="2">Belongs to the bacterial solute-binding protein 8 family.</text>
</comment>
<dbReference type="Pfam" id="PF01497">
    <property type="entry name" value="Peripla_BP_2"/>
    <property type="match status" value="1"/>
</dbReference>
<name>A0A916K4Z3_9BACL</name>
<gene>
    <name evidence="6" type="primary">yfmC_2</name>
    <name evidence="6" type="ORF">PAESOLCIP111_04818</name>
</gene>
<evidence type="ECO:0000256" key="3">
    <source>
        <dbReference type="ARBA" id="ARBA00022448"/>
    </source>
</evidence>
<protein>
    <submittedName>
        <fullName evidence="6">Fe(3+)-citrate-binding protein YfmC</fullName>
    </submittedName>
</protein>
<evidence type="ECO:0000313" key="6">
    <source>
        <dbReference type="EMBL" id="CAG7644816.1"/>
    </source>
</evidence>
<keyword evidence="3" id="KW-0813">Transport</keyword>
<proteinExistence type="inferred from homology"/>
<dbReference type="Proteomes" id="UP000693672">
    <property type="component" value="Unassembled WGS sequence"/>
</dbReference>
<reference evidence="6" key="1">
    <citation type="submission" date="2021-06" db="EMBL/GenBank/DDBJ databases">
        <authorList>
            <person name="Criscuolo A."/>
        </authorList>
    </citation>
    <scope>NUCLEOTIDE SEQUENCE</scope>
    <source>
        <strain evidence="6">CIP111600</strain>
    </source>
</reference>
<evidence type="ECO:0000256" key="4">
    <source>
        <dbReference type="ARBA" id="ARBA00022729"/>
    </source>
</evidence>
<evidence type="ECO:0000256" key="1">
    <source>
        <dbReference type="ARBA" id="ARBA00004196"/>
    </source>
</evidence>
<keyword evidence="4" id="KW-0732">Signal</keyword>
<dbReference type="AlphaFoldDB" id="A0A916K4Z3"/>
<dbReference type="CDD" id="cd01146">
    <property type="entry name" value="FhuD"/>
    <property type="match status" value="1"/>
</dbReference>
<evidence type="ECO:0000256" key="2">
    <source>
        <dbReference type="ARBA" id="ARBA00008814"/>
    </source>
</evidence>
<feature type="domain" description="Fe/B12 periplasmic-binding" evidence="5">
    <location>
        <begin position="86"/>
        <end position="349"/>
    </location>
</feature>